<gene>
    <name evidence="1" type="ORF">F9U64_12990</name>
</gene>
<sequence>MQQQEQPMGSQLMTQPPKMITTKDHLYLTDMLSWNLNAAKKAHFFAQNCTIPEVRQAIEGACQMHERHYQLILEHLNDQKQKMM</sequence>
<accession>A0A7C8KRQ0</accession>
<organism evidence="1 2">
    <name type="scientific">Gracilibacillus oryzae</name>
    <dbReference type="NCBI Taxonomy" id="1672701"/>
    <lineage>
        <taxon>Bacteria</taxon>
        <taxon>Bacillati</taxon>
        <taxon>Bacillota</taxon>
        <taxon>Bacilli</taxon>
        <taxon>Bacillales</taxon>
        <taxon>Bacillaceae</taxon>
        <taxon>Gracilibacillus</taxon>
    </lineage>
</organism>
<dbReference type="EMBL" id="WEID01000065">
    <property type="protein sequence ID" value="KAB8131774.1"/>
    <property type="molecule type" value="Genomic_DNA"/>
</dbReference>
<evidence type="ECO:0000313" key="1">
    <source>
        <dbReference type="EMBL" id="KAB8131774.1"/>
    </source>
</evidence>
<proteinExistence type="predicted"/>
<keyword evidence="2" id="KW-1185">Reference proteome</keyword>
<name>A0A7C8KRQ0_9BACI</name>
<dbReference type="Proteomes" id="UP000480246">
    <property type="component" value="Unassembled WGS sequence"/>
</dbReference>
<reference evidence="1 2" key="1">
    <citation type="submission" date="2019-10" db="EMBL/GenBank/DDBJ databases">
        <title>Gracilibacillus sp. nov. isolated from rice seeds.</title>
        <authorList>
            <person name="He S."/>
        </authorList>
    </citation>
    <scope>NUCLEOTIDE SEQUENCE [LARGE SCALE GENOMIC DNA]</scope>
    <source>
        <strain evidence="1 2">TD8</strain>
    </source>
</reference>
<dbReference type="OrthoDB" id="1799385at2"/>
<comment type="caution">
    <text evidence="1">The sequence shown here is derived from an EMBL/GenBank/DDBJ whole genome shotgun (WGS) entry which is preliminary data.</text>
</comment>
<dbReference type="AlphaFoldDB" id="A0A7C8KRQ0"/>
<dbReference type="RefSeq" id="WP_153404137.1">
    <property type="nucleotide sequence ID" value="NZ_ML762432.1"/>
</dbReference>
<evidence type="ECO:0000313" key="2">
    <source>
        <dbReference type="Proteomes" id="UP000480246"/>
    </source>
</evidence>
<protein>
    <recommendedName>
        <fullName evidence="3">Spore coat protein</fullName>
    </recommendedName>
</protein>
<evidence type="ECO:0008006" key="3">
    <source>
        <dbReference type="Google" id="ProtNLM"/>
    </source>
</evidence>